<keyword evidence="5" id="KW-1185">Reference proteome</keyword>
<dbReference type="InterPro" id="IPR041698">
    <property type="entry name" value="Methyltransf_25"/>
</dbReference>
<dbReference type="SUPFAM" id="SSF53335">
    <property type="entry name" value="S-adenosyl-L-methionine-dependent methyltransferases"/>
    <property type="match status" value="1"/>
</dbReference>
<evidence type="ECO:0000313" key="5">
    <source>
        <dbReference type="Proteomes" id="UP000574276"/>
    </source>
</evidence>
<comment type="caution">
    <text evidence="4">The sequence shown here is derived from an EMBL/GenBank/DDBJ whole genome shotgun (WGS) entry which is preliminary data.</text>
</comment>
<dbReference type="RefSeq" id="WP_228351336.1">
    <property type="nucleotide sequence ID" value="NZ_JACEGA010000001.1"/>
</dbReference>
<keyword evidence="2 4" id="KW-0808">Transferase</keyword>
<dbReference type="Proteomes" id="UP000574276">
    <property type="component" value="Unassembled WGS sequence"/>
</dbReference>
<dbReference type="AlphaFoldDB" id="A0A839JX43"/>
<dbReference type="PANTHER" id="PTHR43861">
    <property type="entry name" value="TRANS-ACONITATE 2-METHYLTRANSFERASE-RELATED"/>
    <property type="match status" value="1"/>
</dbReference>
<dbReference type="PANTHER" id="PTHR43861:SF1">
    <property type="entry name" value="TRANS-ACONITATE 2-METHYLTRANSFERASE"/>
    <property type="match status" value="1"/>
</dbReference>
<dbReference type="GO" id="GO:0008168">
    <property type="term" value="F:methyltransferase activity"/>
    <property type="evidence" value="ECO:0007669"/>
    <property type="project" value="UniProtKB-KW"/>
</dbReference>
<sequence length="197" mass="23057">MDSIEYYNKNSAEYFDHTIDIDMQELWDSFTEYLPEGGSILDLGCGSGRDSSYFISKGFDVTAMDASEEMCDLASIHIGQDVLNLSFTEMDFDQVFDGVWANASLLHVPSNEIEDIFIKVINSLKVNGILYMSFRYGDFEGERDYRYFKDYRTRDLKELIAAHKNLELIEIKKTEDFRNDKDYQWIYALVRRIETEQ</sequence>
<gene>
    <name evidence="4" type="ORF">H0486_01460</name>
</gene>
<reference evidence="4 5" key="1">
    <citation type="submission" date="2020-07" db="EMBL/GenBank/DDBJ databases">
        <title>Characterization and genome sequencing of isolate MD1, a novel member within the family Lachnospiraceae.</title>
        <authorList>
            <person name="Rettenmaier R."/>
            <person name="Di Bello L."/>
            <person name="Zinser C."/>
            <person name="Scheitz K."/>
            <person name="Liebl W."/>
            <person name="Zverlov V."/>
        </authorList>
    </citation>
    <scope>NUCLEOTIDE SEQUENCE [LARGE SCALE GENOMIC DNA]</scope>
    <source>
        <strain evidence="4 5">MD1</strain>
    </source>
</reference>
<evidence type="ECO:0000313" key="4">
    <source>
        <dbReference type="EMBL" id="MBB2181562.1"/>
    </source>
</evidence>
<protein>
    <submittedName>
        <fullName evidence="4">Class I SAM-dependent methyltransferase</fullName>
    </submittedName>
</protein>
<evidence type="ECO:0000259" key="3">
    <source>
        <dbReference type="Pfam" id="PF13649"/>
    </source>
</evidence>
<proteinExistence type="predicted"/>
<dbReference type="GO" id="GO:0032259">
    <property type="term" value="P:methylation"/>
    <property type="evidence" value="ECO:0007669"/>
    <property type="project" value="UniProtKB-KW"/>
</dbReference>
<organism evidence="4 5">
    <name type="scientific">Variimorphobacter saccharofermentans</name>
    <dbReference type="NCBI Taxonomy" id="2755051"/>
    <lineage>
        <taxon>Bacteria</taxon>
        <taxon>Bacillati</taxon>
        <taxon>Bacillota</taxon>
        <taxon>Clostridia</taxon>
        <taxon>Lachnospirales</taxon>
        <taxon>Lachnospiraceae</taxon>
        <taxon>Variimorphobacter</taxon>
    </lineage>
</organism>
<dbReference type="Pfam" id="PF13649">
    <property type="entry name" value="Methyltransf_25"/>
    <property type="match status" value="1"/>
</dbReference>
<evidence type="ECO:0000256" key="1">
    <source>
        <dbReference type="ARBA" id="ARBA00022603"/>
    </source>
</evidence>
<name>A0A839JX43_9FIRM</name>
<evidence type="ECO:0000256" key="2">
    <source>
        <dbReference type="ARBA" id="ARBA00022679"/>
    </source>
</evidence>
<dbReference type="EMBL" id="JACEGA010000001">
    <property type="protein sequence ID" value="MBB2181562.1"/>
    <property type="molecule type" value="Genomic_DNA"/>
</dbReference>
<keyword evidence="1 4" id="KW-0489">Methyltransferase</keyword>
<dbReference type="CDD" id="cd02440">
    <property type="entry name" value="AdoMet_MTases"/>
    <property type="match status" value="1"/>
</dbReference>
<dbReference type="Gene3D" id="3.40.50.150">
    <property type="entry name" value="Vaccinia Virus protein VP39"/>
    <property type="match status" value="1"/>
</dbReference>
<accession>A0A839JX43</accession>
<feature type="domain" description="Methyltransferase" evidence="3">
    <location>
        <begin position="40"/>
        <end position="128"/>
    </location>
</feature>
<dbReference type="InterPro" id="IPR029063">
    <property type="entry name" value="SAM-dependent_MTases_sf"/>
</dbReference>